<proteinExistence type="predicted"/>
<name>A0A8S5QIM0_9CAUD</name>
<accession>A0A8S5QIM0</accession>
<dbReference type="EMBL" id="BK015668">
    <property type="protein sequence ID" value="DAE19150.1"/>
    <property type="molecule type" value="Genomic_DNA"/>
</dbReference>
<evidence type="ECO:0000313" key="1">
    <source>
        <dbReference type="EMBL" id="DAE19150.1"/>
    </source>
</evidence>
<protein>
    <submittedName>
        <fullName evidence="1">NinG protein</fullName>
    </submittedName>
</protein>
<organism evidence="1">
    <name type="scientific">Siphoviridae sp. ctCUc43</name>
    <dbReference type="NCBI Taxonomy" id="2825379"/>
    <lineage>
        <taxon>Viruses</taxon>
        <taxon>Duplodnaviria</taxon>
        <taxon>Heunggongvirae</taxon>
        <taxon>Uroviricota</taxon>
        <taxon>Caudoviricetes</taxon>
    </lineage>
</organism>
<sequence>MKIYCSSPKRKKSIIALITLVLLRKQSTHFGAMLDILTMRTYSELITLQTFEERFEYLSIPGVVGESTFGIDRWLYQSFLRTELWKRVRREVMIRDAGCDLGIPGLEIMGQIHIHHMNPTTKEKLLLHPELVLDPEFLICTSDFTHRAIHYGEKPKSPLYFAERKPFDTVPWKNL</sequence>
<reference evidence="1" key="1">
    <citation type="journal article" date="2021" name="Proc. Natl. Acad. Sci. U.S.A.">
        <title>A Catalog of Tens of Thousands of Viruses from Human Metagenomes Reveals Hidden Associations with Chronic Diseases.</title>
        <authorList>
            <person name="Tisza M.J."/>
            <person name="Buck C.B."/>
        </authorList>
    </citation>
    <scope>NUCLEOTIDE SEQUENCE</scope>
    <source>
        <strain evidence="1">CtCUc43</strain>
    </source>
</reference>